<reference evidence="3" key="1">
    <citation type="submission" date="2024-06" db="EMBL/GenBank/DDBJ databases">
        <title>Lacrimispora cavernae sp. nov., a novel anaerobe isolated from bat guano pile inside a cave.</title>
        <authorList>
            <person name="Miller S.L."/>
            <person name="Lu N."/>
            <person name="King J."/>
            <person name="Sankaranarayanan K."/>
            <person name="Lawson P.A."/>
        </authorList>
    </citation>
    <scope>NUCLEOTIDE SEQUENCE</scope>
    <source>
        <strain evidence="3">BS-2</strain>
    </source>
</reference>
<dbReference type="EMBL" id="CP157940">
    <property type="protein sequence ID" value="XBS52489.1"/>
    <property type="molecule type" value="Genomic_DNA"/>
</dbReference>
<dbReference type="Pfam" id="PF00293">
    <property type="entry name" value="NUDIX"/>
    <property type="match status" value="1"/>
</dbReference>
<name>A0AAU7PJR8_9FIRM</name>
<evidence type="ECO:0000313" key="3">
    <source>
        <dbReference type="EMBL" id="XBS52489.1"/>
    </source>
</evidence>
<comment type="similarity">
    <text evidence="1">Belongs to the Nudix hydrolase family.</text>
</comment>
<dbReference type="AlphaFoldDB" id="A0AAU7PJR8"/>
<protein>
    <submittedName>
        <fullName evidence="3">NUDIX hydrolase</fullName>
    </submittedName>
</protein>
<dbReference type="GO" id="GO:0016787">
    <property type="term" value="F:hydrolase activity"/>
    <property type="evidence" value="ECO:0007669"/>
    <property type="project" value="UniProtKB-KW"/>
</dbReference>
<dbReference type="PANTHER" id="PTHR43736:SF1">
    <property type="entry name" value="DIHYDRONEOPTERIN TRIPHOSPHATE DIPHOSPHATASE"/>
    <property type="match status" value="1"/>
</dbReference>
<keyword evidence="3" id="KW-0378">Hydrolase</keyword>
<dbReference type="RefSeq" id="WP_349944013.1">
    <property type="nucleotide sequence ID" value="NZ_CP157940.1"/>
</dbReference>
<dbReference type="PANTHER" id="PTHR43736">
    <property type="entry name" value="ADP-RIBOSE PYROPHOSPHATASE"/>
    <property type="match status" value="1"/>
</dbReference>
<feature type="domain" description="Nudix hydrolase" evidence="2">
    <location>
        <begin position="45"/>
        <end position="183"/>
    </location>
</feature>
<dbReference type="Gene3D" id="3.90.79.10">
    <property type="entry name" value="Nucleoside Triphosphate Pyrophosphohydrolase"/>
    <property type="match status" value="1"/>
</dbReference>
<organism evidence="3">
    <name type="scientific">Lacrimispora sp. BS-2</name>
    <dbReference type="NCBI Taxonomy" id="3151850"/>
    <lineage>
        <taxon>Bacteria</taxon>
        <taxon>Bacillati</taxon>
        <taxon>Bacillota</taxon>
        <taxon>Clostridia</taxon>
        <taxon>Lachnospirales</taxon>
        <taxon>Lachnospiraceae</taxon>
        <taxon>Lacrimispora</taxon>
    </lineage>
</organism>
<dbReference type="PROSITE" id="PS51462">
    <property type="entry name" value="NUDIX"/>
    <property type="match status" value="1"/>
</dbReference>
<gene>
    <name evidence="3" type="ORF">ABFV83_11625</name>
</gene>
<dbReference type="SUPFAM" id="SSF55811">
    <property type="entry name" value="Nudix"/>
    <property type="match status" value="1"/>
</dbReference>
<dbReference type="InterPro" id="IPR015797">
    <property type="entry name" value="NUDIX_hydrolase-like_dom_sf"/>
</dbReference>
<evidence type="ECO:0000256" key="1">
    <source>
        <dbReference type="ARBA" id="ARBA00005582"/>
    </source>
</evidence>
<accession>A0AAU7PJR8</accession>
<dbReference type="InterPro" id="IPR000086">
    <property type="entry name" value="NUDIX_hydrolase_dom"/>
</dbReference>
<sequence>MDCKEKFKKTVEDFLPYNEQEERDKEMLLQYLASGESIFFRESLTAHMSASAWVVNQSRDKVLMAYHNIYDSWAWTGGHADGEMDLLKVAIREAMEETGITKVRPVTEDIFSLEVLTVDGHEKRGAYVSSHLHLNVTYLLEADDREALHKKEDENSEVGWFGLEECLTSVNEPWMRERIYRKLLDKMRNIRY</sequence>
<proteinExistence type="inferred from homology"/>
<dbReference type="CDD" id="cd03674">
    <property type="entry name" value="NUDIX_Hydrolase"/>
    <property type="match status" value="1"/>
</dbReference>
<evidence type="ECO:0000259" key="2">
    <source>
        <dbReference type="PROSITE" id="PS51462"/>
    </source>
</evidence>